<dbReference type="Proteomes" id="UP001352852">
    <property type="component" value="Unassembled WGS sequence"/>
</dbReference>
<name>A0ABU7F833_9TELE</name>
<proteinExistence type="predicted"/>
<comment type="caution">
    <text evidence="1">The sequence shown here is derived from an EMBL/GenBank/DDBJ whole genome shotgun (WGS) entry which is preliminary data.</text>
</comment>
<evidence type="ECO:0000313" key="2">
    <source>
        <dbReference type="Proteomes" id="UP001352852"/>
    </source>
</evidence>
<evidence type="ECO:0000313" key="1">
    <source>
        <dbReference type="EMBL" id="MED6295577.1"/>
    </source>
</evidence>
<organism evidence="1 2">
    <name type="scientific">Characodon lateralis</name>
    <dbReference type="NCBI Taxonomy" id="208331"/>
    <lineage>
        <taxon>Eukaryota</taxon>
        <taxon>Metazoa</taxon>
        <taxon>Chordata</taxon>
        <taxon>Craniata</taxon>
        <taxon>Vertebrata</taxon>
        <taxon>Euteleostomi</taxon>
        <taxon>Actinopterygii</taxon>
        <taxon>Neopterygii</taxon>
        <taxon>Teleostei</taxon>
        <taxon>Neoteleostei</taxon>
        <taxon>Acanthomorphata</taxon>
        <taxon>Ovalentaria</taxon>
        <taxon>Atherinomorphae</taxon>
        <taxon>Cyprinodontiformes</taxon>
        <taxon>Goodeidae</taxon>
        <taxon>Characodon</taxon>
    </lineage>
</organism>
<accession>A0ABU7F833</accession>
<dbReference type="EMBL" id="JAHUTJ010080419">
    <property type="protein sequence ID" value="MED6295577.1"/>
    <property type="molecule type" value="Genomic_DNA"/>
</dbReference>
<sequence length="118" mass="13573">MSVCQQKDINQFNQCPTSFAGGLLARWVFKQQYSLLVSVLGCAGSRLMRFILKVPEKFLLAFSVVTHGWPPNTQHFFWARLRLKRCCRIPQRSSAPAFRTDMIWTCSLISVKSFQLSL</sequence>
<reference evidence="1 2" key="1">
    <citation type="submission" date="2021-06" db="EMBL/GenBank/DDBJ databases">
        <authorList>
            <person name="Palmer J.M."/>
        </authorList>
    </citation>
    <scope>NUCLEOTIDE SEQUENCE [LARGE SCALE GENOMIC DNA]</scope>
    <source>
        <strain evidence="1 2">CL_MEX2019</strain>
        <tissue evidence="1">Muscle</tissue>
    </source>
</reference>
<keyword evidence="2" id="KW-1185">Reference proteome</keyword>
<gene>
    <name evidence="1" type="ORF">CHARACLAT_033166</name>
</gene>
<protein>
    <submittedName>
        <fullName evidence="1">Uncharacterized protein</fullName>
    </submittedName>
</protein>